<feature type="compositionally biased region" description="Low complexity" evidence="20">
    <location>
        <begin position="676"/>
        <end position="690"/>
    </location>
</feature>
<sequence>MITGSPLVTPPERTPTTWSITLTASDTIRILVATDNHVGYAERDNERGNDSHKAFDEVMRLAKDQDVDMVLLAGDLFHDNKPSRKSMHEVMKSLRVNCFGDKPCELQMLSDAGEVFQGPFDHANYEDENLNVAIPVFSIHGNHDDPSGEGHYSALDILQMGGLVNYYGRVPEADDIQVKPVLLQKGRTKLALYGLSNVRDERLFRTFRDGKVKFFQPGTQKSDWFNLISVHQNHHAHTDTSYLPEHFLPGFLDLVVWGHEHECLIEPRLNPDQGFHVMQPGSSVATSLCLGEAVPKHVAILSITGKEFKCEAIRLKSVRPFVMREITLQDDKHMKAISKKSENRTDVTRYLEGIVNEMIEEARNAWSELQDEVPEDTDKWPKPLIRLRVEYTAPEGGKFDCENPQRFSNRFAERVANKNDVVQFHRKKTKSISKASAKPDQPDEEILNQLSIDTIKVDKLVKEFLLAQSLTILPQNSFGDAVDMFVDKDDKESVKTFVSESLDNQVKHLLEHGDLDEEDMATVMEEYKAKLEGIFKETLTKDRERKRKSKPSDWDSELDGDWDGGPDTVTNGHEDDIDNDDLDNSSAPKSRKGKTAAKPNGPTTRKPAAKKPAPRKPAPKKSNGRGKKQVVSDEVEEEDEDEAEEDVVMIDDDDEDEDLEEEEDEESQGLFVSNSKKPAGRIAKAAPKRAASPKKTSRASITKAKSQASSTNQSKLNFSQPSRSAKVPANRPVQEISDDEISDDDAFEPAPSTSRSGKGRR</sequence>
<name>A0A2K1QV35_9PEZI</name>
<keyword evidence="6 17" id="KW-0540">Nuclease</keyword>
<keyword evidence="10 17" id="KW-0378">Hydrolase</keyword>
<dbReference type="PANTHER" id="PTHR10139">
    <property type="entry name" value="DOUBLE-STRAND BREAK REPAIR PROTEIN MRE11"/>
    <property type="match status" value="1"/>
</dbReference>
<organism evidence="22 23">
    <name type="scientific">Sphaceloma murrayae</name>
    <dbReference type="NCBI Taxonomy" id="2082308"/>
    <lineage>
        <taxon>Eukaryota</taxon>
        <taxon>Fungi</taxon>
        <taxon>Dikarya</taxon>
        <taxon>Ascomycota</taxon>
        <taxon>Pezizomycotina</taxon>
        <taxon>Dothideomycetes</taxon>
        <taxon>Dothideomycetidae</taxon>
        <taxon>Myriangiales</taxon>
        <taxon>Elsinoaceae</taxon>
        <taxon>Sphaceloma</taxon>
    </lineage>
</organism>
<comment type="function">
    <text evidence="17">Core component of the MRN complex, which plays a central role in double-strand break (DSB) repair, DNA recombination, maintenance of telomere integrity and meiosis. The MRN complex is involved in the repair of DNA double-strand breaks (DSBs) via homologous recombination (HR), an error-free mechanism which primarily occurs during S and G2 phases. The complex (1) mediates the end resection of damaged DNA, which generates proper single-stranded DNA, a key initial steps in HR, and is (2) required for the recruitment of other repair factors and efficient activation of ATM and ATR upon DNA damage. Within the MRN complex, MRE11 possesses both single-strand endonuclease activity and double-strand-specific 3'-5' exonuclease activity. MRE11 first endonucleolytically cleaves the 5' strand at DNA DSB ends to prevent non-homologous end joining (NHEJ) and licence HR. It then generates a single-stranded DNA gap via 3' to 5' exonucleolytic degradation, which is required for single-strand invasion and recombination.</text>
</comment>
<dbReference type="InParanoid" id="A0A2K1QV35"/>
<keyword evidence="8 17" id="KW-0255">Endonuclease</keyword>
<dbReference type="GO" id="GO:0006303">
    <property type="term" value="P:double-strand break repair via nonhomologous end joining"/>
    <property type="evidence" value="ECO:0007669"/>
    <property type="project" value="TreeGrafter"/>
</dbReference>
<dbReference type="NCBIfam" id="TIGR00583">
    <property type="entry name" value="mre11"/>
    <property type="match status" value="1"/>
</dbReference>
<dbReference type="FunCoup" id="A0A2K1QV35">
    <property type="interactions" value="973"/>
</dbReference>
<feature type="compositionally biased region" description="Acidic residues" evidence="20">
    <location>
        <begin position="736"/>
        <end position="747"/>
    </location>
</feature>
<evidence type="ECO:0000256" key="20">
    <source>
        <dbReference type="SAM" id="MobiDB-lite"/>
    </source>
</evidence>
<dbReference type="SMART" id="SM01347">
    <property type="entry name" value="Mre11_DNA_bind"/>
    <property type="match status" value="1"/>
</dbReference>
<keyword evidence="13 17" id="KW-0464">Manganese</keyword>
<feature type="compositionally biased region" description="Polar residues" evidence="20">
    <location>
        <begin position="698"/>
        <end position="723"/>
    </location>
</feature>
<dbReference type="SUPFAM" id="SSF56300">
    <property type="entry name" value="Metallo-dependent phosphatases"/>
    <property type="match status" value="1"/>
</dbReference>
<dbReference type="InterPro" id="IPR003701">
    <property type="entry name" value="Mre11"/>
</dbReference>
<dbReference type="Proteomes" id="UP000243797">
    <property type="component" value="Unassembled WGS sequence"/>
</dbReference>
<reference evidence="22 23" key="1">
    <citation type="submission" date="2017-06" db="EMBL/GenBank/DDBJ databases">
        <title>Draft genome sequence of a variant of Elsinoe murrayae.</title>
        <authorList>
            <person name="Cheng Q."/>
        </authorList>
    </citation>
    <scope>NUCLEOTIDE SEQUENCE [LARGE SCALE GENOMIC DNA]</scope>
    <source>
        <strain evidence="22 23">CQ-2017a</strain>
    </source>
</reference>
<proteinExistence type="inferred from homology"/>
<evidence type="ECO:0000256" key="14">
    <source>
        <dbReference type="ARBA" id="ARBA00023242"/>
    </source>
</evidence>
<keyword evidence="7" id="KW-0479">Metal-binding</keyword>
<dbReference type="GO" id="GO:0097552">
    <property type="term" value="P:mitochondrial double-strand break repair via homologous recombination"/>
    <property type="evidence" value="ECO:0007669"/>
    <property type="project" value="TreeGrafter"/>
</dbReference>
<feature type="compositionally biased region" description="Polar residues" evidence="20">
    <location>
        <begin position="751"/>
        <end position="761"/>
    </location>
</feature>
<feature type="compositionally biased region" description="Acidic residues" evidence="20">
    <location>
        <begin position="633"/>
        <end position="667"/>
    </location>
</feature>
<dbReference type="GO" id="GO:0008296">
    <property type="term" value="F:3'-5'-DNA exonuclease activity"/>
    <property type="evidence" value="ECO:0007669"/>
    <property type="project" value="InterPro"/>
</dbReference>
<evidence type="ECO:0000256" key="7">
    <source>
        <dbReference type="ARBA" id="ARBA00022723"/>
    </source>
</evidence>
<dbReference type="FunFam" id="3.60.21.10:FF:000011">
    <property type="entry name" value="Double-strand break repair protein"/>
    <property type="match status" value="1"/>
</dbReference>
<dbReference type="PANTHER" id="PTHR10139:SF1">
    <property type="entry name" value="DOUBLE-STRAND BREAK REPAIR PROTEIN MRE11"/>
    <property type="match status" value="1"/>
</dbReference>
<keyword evidence="14 17" id="KW-0539">Nucleus</keyword>
<keyword evidence="5" id="KW-0158">Chromosome</keyword>
<dbReference type="GO" id="GO:0000014">
    <property type="term" value="F:single-stranded DNA endodeoxyribonuclease activity"/>
    <property type="evidence" value="ECO:0007669"/>
    <property type="project" value="TreeGrafter"/>
</dbReference>
<keyword evidence="23" id="KW-1185">Reference proteome</keyword>
<dbReference type="GO" id="GO:0000723">
    <property type="term" value="P:telomere maintenance"/>
    <property type="evidence" value="ECO:0007669"/>
    <property type="project" value="TreeGrafter"/>
</dbReference>
<evidence type="ECO:0000256" key="12">
    <source>
        <dbReference type="ARBA" id="ARBA00023204"/>
    </source>
</evidence>
<dbReference type="InterPro" id="IPR004843">
    <property type="entry name" value="Calcineurin-like_PHP"/>
</dbReference>
<dbReference type="InterPro" id="IPR029052">
    <property type="entry name" value="Metallo-depent_PP-like"/>
</dbReference>
<dbReference type="Gene3D" id="3.30.110.110">
    <property type="entry name" value="Mre11, capping domain"/>
    <property type="match status" value="1"/>
</dbReference>
<evidence type="ECO:0000256" key="4">
    <source>
        <dbReference type="ARBA" id="ARBA00009028"/>
    </source>
</evidence>
<dbReference type="Pfam" id="PF04152">
    <property type="entry name" value="Mre11_DNA_bind"/>
    <property type="match status" value="1"/>
</dbReference>
<dbReference type="GO" id="GO:0030870">
    <property type="term" value="C:Mre11 complex"/>
    <property type="evidence" value="ECO:0007669"/>
    <property type="project" value="UniProtKB-UniRule"/>
</dbReference>
<feature type="active site" description="Proton donor" evidence="18">
    <location>
        <position position="143"/>
    </location>
</feature>
<dbReference type="InterPro" id="IPR007281">
    <property type="entry name" value="Mre11_DNA-bd"/>
</dbReference>
<dbReference type="Pfam" id="PF00149">
    <property type="entry name" value="Metallophos"/>
    <property type="match status" value="1"/>
</dbReference>
<comment type="subcellular location">
    <subcellularLocation>
        <location evidence="3">Chromosome</location>
    </subcellularLocation>
    <subcellularLocation>
        <location evidence="2 17">Nucleus</location>
    </subcellularLocation>
</comment>
<gene>
    <name evidence="22" type="ORF">CAC42_5451</name>
</gene>
<evidence type="ECO:0000256" key="1">
    <source>
        <dbReference type="ARBA" id="ARBA00001936"/>
    </source>
</evidence>
<evidence type="ECO:0000256" key="10">
    <source>
        <dbReference type="ARBA" id="ARBA00022801"/>
    </source>
</evidence>
<evidence type="ECO:0000256" key="8">
    <source>
        <dbReference type="ARBA" id="ARBA00022759"/>
    </source>
</evidence>
<dbReference type="PIRSF" id="PIRSF000882">
    <property type="entry name" value="DSB_repair_MRE11"/>
    <property type="match status" value="1"/>
</dbReference>
<feature type="domain" description="Mre11 DNA-binding" evidence="21">
    <location>
        <begin position="308"/>
        <end position="485"/>
    </location>
</feature>
<keyword evidence="15 17" id="KW-0469">Meiosis</keyword>
<dbReference type="CDD" id="cd00840">
    <property type="entry name" value="MPP_Mre11_N"/>
    <property type="match status" value="1"/>
</dbReference>
<comment type="similarity">
    <text evidence="4 17 19">Belongs to the MRE11/RAD32 family.</text>
</comment>
<comment type="caution">
    <text evidence="22">The sequence shown here is derived from an EMBL/GenBank/DDBJ whole genome shotgun (WGS) entry which is preliminary data.</text>
</comment>
<evidence type="ECO:0000256" key="13">
    <source>
        <dbReference type="ARBA" id="ARBA00023211"/>
    </source>
</evidence>
<evidence type="ECO:0000256" key="11">
    <source>
        <dbReference type="ARBA" id="ARBA00022839"/>
    </source>
</evidence>
<dbReference type="Gene3D" id="3.60.21.10">
    <property type="match status" value="1"/>
</dbReference>
<comment type="cofactor">
    <cofactor evidence="1 17">
        <name>Mn(2+)</name>
        <dbReference type="ChEBI" id="CHEBI:29035"/>
    </cofactor>
</comment>
<dbReference type="InterPro" id="IPR038487">
    <property type="entry name" value="Mre11_capping_dom"/>
</dbReference>
<feature type="compositionally biased region" description="Basic residues" evidence="20">
    <location>
        <begin position="607"/>
        <end position="628"/>
    </location>
</feature>
<accession>A0A2K1QV35</accession>
<dbReference type="GO" id="GO:0031573">
    <property type="term" value="P:mitotic intra-S DNA damage checkpoint signaling"/>
    <property type="evidence" value="ECO:0007669"/>
    <property type="project" value="TreeGrafter"/>
</dbReference>
<evidence type="ECO:0000256" key="18">
    <source>
        <dbReference type="PIRSR" id="PIRSR000882-1"/>
    </source>
</evidence>
<dbReference type="InterPro" id="IPR041796">
    <property type="entry name" value="Mre11_N"/>
</dbReference>
<comment type="subunit">
    <text evidence="16">Component of the MRN complex composed of two heterodimers RAD50 and MRE11 associated with a single NBS1.</text>
</comment>
<dbReference type="GO" id="GO:0030145">
    <property type="term" value="F:manganese ion binding"/>
    <property type="evidence" value="ECO:0007669"/>
    <property type="project" value="UniProtKB-UniRule"/>
</dbReference>
<dbReference type="OrthoDB" id="30417at2759"/>
<dbReference type="GO" id="GO:0007095">
    <property type="term" value="P:mitotic G2 DNA damage checkpoint signaling"/>
    <property type="evidence" value="ECO:0007669"/>
    <property type="project" value="TreeGrafter"/>
</dbReference>
<evidence type="ECO:0000256" key="6">
    <source>
        <dbReference type="ARBA" id="ARBA00022722"/>
    </source>
</evidence>
<keyword evidence="12 17" id="KW-0234">DNA repair</keyword>
<feature type="region of interest" description="Disordered" evidence="20">
    <location>
        <begin position="542"/>
        <end position="761"/>
    </location>
</feature>
<evidence type="ECO:0000256" key="15">
    <source>
        <dbReference type="ARBA" id="ARBA00023254"/>
    </source>
</evidence>
<dbReference type="STRING" id="2082308.A0A2K1QV35"/>
<evidence type="ECO:0000256" key="3">
    <source>
        <dbReference type="ARBA" id="ARBA00004286"/>
    </source>
</evidence>
<evidence type="ECO:0000313" key="22">
    <source>
        <dbReference type="EMBL" id="PNS18912.1"/>
    </source>
</evidence>
<keyword evidence="9 17" id="KW-0227">DNA damage</keyword>
<keyword evidence="11 17" id="KW-0269">Exonuclease</keyword>
<dbReference type="GO" id="GO:0042138">
    <property type="term" value="P:meiotic DNA double-strand break formation"/>
    <property type="evidence" value="ECO:0007669"/>
    <property type="project" value="TreeGrafter"/>
</dbReference>
<dbReference type="AlphaFoldDB" id="A0A2K1QV35"/>
<evidence type="ECO:0000256" key="2">
    <source>
        <dbReference type="ARBA" id="ARBA00004123"/>
    </source>
</evidence>
<feature type="compositionally biased region" description="Acidic residues" evidence="20">
    <location>
        <begin position="554"/>
        <end position="564"/>
    </location>
</feature>
<evidence type="ECO:0000256" key="16">
    <source>
        <dbReference type="ARBA" id="ARBA00064981"/>
    </source>
</evidence>
<dbReference type="GO" id="GO:0035861">
    <property type="term" value="C:site of double-strand break"/>
    <property type="evidence" value="ECO:0007669"/>
    <property type="project" value="TreeGrafter"/>
</dbReference>
<evidence type="ECO:0000313" key="23">
    <source>
        <dbReference type="Proteomes" id="UP000243797"/>
    </source>
</evidence>
<evidence type="ECO:0000256" key="5">
    <source>
        <dbReference type="ARBA" id="ARBA00022454"/>
    </source>
</evidence>
<dbReference type="GO" id="GO:0000724">
    <property type="term" value="P:double-strand break repair via homologous recombination"/>
    <property type="evidence" value="ECO:0007669"/>
    <property type="project" value="TreeGrafter"/>
</dbReference>
<evidence type="ECO:0000256" key="19">
    <source>
        <dbReference type="RuleBase" id="RU003447"/>
    </source>
</evidence>
<evidence type="ECO:0000256" key="9">
    <source>
        <dbReference type="ARBA" id="ARBA00022763"/>
    </source>
</evidence>
<evidence type="ECO:0000256" key="17">
    <source>
        <dbReference type="PIRNR" id="PIRNR000882"/>
    </source>
</evidence>
<protein>
    <recommendedName>
        <fullName evidence="17">Double-strand break repair protein</fullName>
    </recommendedName>
</protein>
<evidence type="ECO:0000259" key="21">
    <source>
        <dbReference type="SMART" id="SM01347"/>
    </source>
</evidence>
<dbReference type="EMBL" id="NKHZ01000039">
    <property type="protein sequence ID" value="PNS18912.1"/>
    <property type="molecule type" value="Genomic_DNA"/>
</dbReference>